<accession>A0A8S5T4L1</accession>
<proteinExistence type="predicted"/>
<evidence type="ECO:0000313" key="1">
    <source>
        <dbReference type="EMBL" id="DAF58064.1"/>
    </source>
</evidence>
<dbReference type="EMBL" id="BK032746">
    <property type="protein sequence ID" value="DAF58064.1"/>
    <property type="molecule type" value="Genomic_DNA"/>
</dbReference>
<protein>
    <submittedName>
        <fullName evidence="1">Tail tube protein</fullName>
    </submittedName>
</protein>
<sequence>MDQSVVNFAVYEDSIEYEGMAQVTLPDVTMLTQTVSGSGIGGNIEAVIMGHLDAMTLGLNFRTTTPQSVKLAEIRRHQIDLRVANQYEDNINGTVDVRSEKHVMVVIPKSTKGGTIAPATPANGSGEYAVRYWATYLDGKKVRELDPTNFICYINGTDYLAAVRKALGK</sequence>
<organism evidence="1">
    <name type="scientific">Caudovirales sp. ctyaR3</name>
    <dbReference type="NCBI Taxonomy" id="2827640"/>
    <lineage>
        <taxon>Viruses</taxon>
        <taxon>Duplodnaviria</taxon>
        <taxon>Heunggongvirae</taxon>
        <taxon>Uroviricota</taxon>
        <taxon>Caudoviricetes</taxon>
    </lineage>
</organism>
<name>A0A8S5T4L1_9CAUD</name>
<dbReference type="Pfam" id="PF04985">
    <property type="entry name" value="Phage_tube"/>
    <property type="match status" value="1"/>
</dbReference>
<dbReference type="InterPro" id="IPR006498">
    <property type="entry name" value="Tail_tube"/>
</dbReference>
<reference evidence="1" key="1">
    <citation type="journal article" date="2021" name="Proc. Natl. Acad. Sci. U.S.A.">
        <title>A Catalog of Tens of Thousands of Viruses from Human Metagenomes Reveals Hidden Associations with Chronic Diseases.</title>
        <authorList>
            <person name="Tisza M.J."/>
            <person name="Buck C.B."/>
        </authorList>
    </citation>
    <scope>NUCLEOTIDE SEQUENCE</scope>
    <source>
        <strain evidence="1">CtyaR3</strain>
    </source>
</reference>